<dbReference type="PANTHER" id="PTHR33740">
    <property type="entry name" value="GPI-ANCHORED ADHESIN-LIKE PROTEIN"/>
    <property type="match status" value="1"/>
</dbReference>
<organism evidence="3 4">
    <name type="scientific">Adonisia turfae CCMR0081</name>
    <dbReference type="NCBI Taxonomy" id="2292702"/>
    <lineage>
        <taxon>Bacteria</taxon>
        <taxon>Bacillati</taxon>
        <taxon>Cyanobacteriota</taxon>
        <taxon>Adonisia</taxon>
        <taxon>Adonisia turfae</taxon>
    </lineage>
</organism>
<evidence type="ECO:0000259" key="2">
    <source>
        <dbReference type="PROSITE" id="PS51272"/>
    </source>
</evidence>
<dbReference type="RefSeq" id="WP_163661035.1">
    <property type="nucleotide sequence ID" value="NZ_QXHD01000004.1"/>
</dbReference>
<feature type="region of interest" description="Disordered" evidence="1">
    <location>
        <begin position="45"/>
        <end position="93"/>
    </location>
</feature>
<evidence type="ECO:0000256" key="1">
    <source>
        <dbReference type="SAM" id="MobiDB-lite"/>
    </source>
</evidence>
<gene>
    <name evidence="3" type="ORF">DXZ20_07725</name>
</gene>
<comment type="caution">
    <text evidence="3">The sequence shown here is derived from an EMBL/GenBank/DDBJ whole genome shotgun (WGS) entry which is preliminary data.</text>
</comment>
<proteinExistence type="predicted"/>
<dbReference type="Proteomes" id="UP000481033">
    <property type="component" value="Unassembled WGS sequence"/>
</dbReference>
<protein>
    <submittedName>
        <fullName evidence="3">S-layer protein</fullName>
    </submittedName>
</protein>
<name>A0A6M0RI87_9CYAN</name>
<evidence type="ECO:0000313" key="4">
    <source>
        <dbReference type="Proteomes" id="UP000481033"/>
    </source>
</evidence>
<reference evidence="3 4" key="1">
    <citation type="journal article" date="2020" name="Microb. Ecol.">
        <title>Ecogenomics of the Marine Benthic Filamentous Cyanobacterium Adonisia.</title>
        <authorList>
            <person name="Walter J.M."/>
            <person name="Coutinho F.H."/>
            <person name="Leomil L."/>
            <person name="Hargreaves P.I."/>
            <person name="Campeao M.E."/>
            <person name="Vieira V.V."/>
            <person name="Silva B.S."/>
            <person name="Fistarol G.O."/>
            <person name="Salomon P.S."/>
            <person name="Sawabe T."/>
            <person name="Mino S."/>
            <person name="Hosokawa M."/>
            <person name="Miyashita H."/>
            <person name="Maruyama F."/>
            <person name="van Verk M.C."/>
            <person name="Dutilh B.E."/>
            <person name="Thompson C.C."/>
            <person name="Thompson F.L."/>
        </authorList>
    </citation>
    <scope>NUCLEOTIDE SEQUENCE [LARGE SCALE GENOMIC DNA]</scope>
    <source>
        <strain evidence="3 4">CCMR0081</strain>
    </source>
</reference>
<feature type="compositionally biased region" description="Acidic residues" evidence="1">
    <location>
        <begin position="66"/>
        <end position="75"/>
    </location>
</feature>
<dbReference type="PROSITE" id="PS51272">
    <property type="entry name" value="SLH"/>
    <property type="match status" value="1"/>
</dbReference>
<accession>A0A6M0RI87</accession>
<feature type="compositionally biased region" description="Low complexity" evidence="1">
    <location>
        <begin position="49"/>
        <end position="65"/>
    </location>
</feature>
<dbReference type="AlphaFoldDB" id="A0A6M0RI87"/>
<dbReference type="EMBL" id="QXHD01000004">
    <property type="protein sequence ID" value="NEZ55563.1"/>
    <property type="molecule type" value="Genomic_DNA"/>
</dbReference>
<keyword evidence="4" id="KW-1185">Reference proteome</keyword>
<sequence length="340" mass="37062">MQYLPQHIVKSLGFVLCLFLASCEGSQLGDSLEKNLEPDPRLVEEETATNETASTPGTTATPADPNEAEPAEEEAATSNQPEGPESETPVTPTFTQTSYIDIGEAPEELQQYIEDLVALDVLMLIDVKADDNIERDPNEFLPNQVITRREYARWLLAVNNKFYSDQRAKKIRPAVESAQPTFQDVGKTNIDFAAIQGLAEAGIIPSPLNGSTTVVKFRPDAPLTRKDLILWKVPLDTRAALPAATATAVTEAWGFQDAGKIEPTVLKAVLTDHSNGEFANIRRALGYTTLFQPDKAVTRAEAAAVLWRFGNSTEGITATDVLTSAENQSNSEEQDIETAE</sequence>
<dbReference type="Pfam" id="PF00395">
    <property type="entry name" value="SLH"/>
    <property type="match status" value="1"/>
</dbReference>
<dbReference type="PANTHER" id="PTHR33740:SF3">
    <property type="entry name" value="GPI-ANCHORED ADHESIN-LIKE PROTEIN"/>
    <property type="match status" value="1"/>
</dbReference>
<dbReference type="InterPro" id="IPR001119">
    <property type="entry name" value="SLH_dom"/>
</dbReference>
<feature type="domain" description="SLH" evidence="2">
    <location>
        <begin position="178"/>
        <end position="246"/>
    </location>
</feature>
<evidence type="ECO:0000313" key="3">
    <source>
        <dbReference type="EMBL" id="NEZ55563.1"/>
    </source>
</evidence>